<dbReference type="InterPro" id="IPR050612">
    <property type="entry name" value="Prok_Mopterin_Oxidored"/>
</dbReference>
<evidence type="ECO:0000259" key="6">
    <source>
        <dbReference type="PROSITE" id="PS51384"/>
    </source>
</evidence>
<dbReference type="SUPFAM" id="SSF63380">
    <property type="entry name" value="Riboflavin synthase domain-like"/>
    <property type="match status" value="1"/>
</dbReference>
<dbReference type="GO" id="GO:0043546">
    <property type="term" value="F:molybdopterin cofactor binding"/>
    <property type="evidence" value="ECO:0007669"/>
    <property type="project" value="InterPro"/>
</dbReference>
<dbReference type="InterPro" id="IPR006963">
    <property type="entry name" value="Mopterin_OxRdtase_4Fe-4S_dom"/>
</dbReference>
<dbReference type="InterPro" id="IPR017938">
    <property type="entry name" value="Riboflavin_synthase-like_b-brl"/>
</dbReference>
<dbReference type="InterPro" id="IPR037949">
    <property type="entry name" value="MopB_CT_Acetylene-hydratase"/>
</dbReference>
<dbReference type="InterPro" id="IPR009010">
    <property type="entry name" value="Asp_de-COase-like_dom_sf"/>
</dbReference>
<evidence type="ECO:0000256" key="3">
    <source>
        <dbReference type="ARBA" id="ARBA00023004"/>
    </source>
</evidence>
<dbReference type="InterPro" id="IPR036010">
    <property type="entry name" value="2Fe-2S_ferredoxin-like_sf"/>
</dbReference>
<organism evidence="8 9">
    <name type="scientific">Agrobacterium tumefaciens</name>
    <dbReference type="NCBI Taxonomy" id="358"/>
    <lineage>
        <taxon>Bacteria</taxon>
        <taxon>Pseudomonadati</taxon>
        <taxon>Pseudomonadota</taxon>
        <taxon>Alphaproteobacteria</taxon>
        <taxon>Hyphomicrobiales</taxon>
        <taxon>Rhizobiaceae</taxon>
        <taxon>Rhizobium/Agrobacterium group</taxon>
        <taxon>Agrobacterium</taxon>
        <taxon>Agrobacterium tumefaciens complex</taxon>
    </lineage>
</organism>
<dbReference type="CDD" id="cd02781">
    <property type="entry name" value="MopB_CT_Acetylene-hydratase"/>
    <property type="match status" value="1"/>
</dbReference>
<dbReference type="Pfam" id="PF00175">
    <property type="entry name" value="NAD_binding_1"/>
    <property type="match status" value="1"/>
</dbReference>
<dbReference type="SUPFAM" id="SSF52343">
    <property type="entry name" value="Ferredoxin reductase-like, C-terminal NADP-linked domain"/>
    <property type="match status" value="1"/>
</dbReference>
<evidence type="ECO:0000313" key="9">
    <source>
        <dbReference type="Proteomes" id="UP000298579"/>
    </source>
</evidence>
<dbReference type="Gene3D" id="3.10.20.30">
    <property type="match status" value="1"/>
</dbReference>
<dbReference type="Pfam" id="PF00970">
    <property type="entry name" value="FAD_binding_6"/>
    <property type="match status" value="1"/>
</dbReference>
<proteinExistence type="inferred from homology"/>
<dbReference type="Pfam" id="PF00111">
    <property type="entry name" value="Fer2"/>
    <property type="match status" value="1"/>
</dbReference>
<dbReference type="PROSITE" id="PS51085">
    <property type="entry name" value="2FE2S_FER_2"/>
    <property type="match status" value="1"/>
</dbReference>
<keyword evidence="3" id="KW-0408">Iron</keyword>
<dbReference type="InterPro" id="IPR012675">
    <property type="entry name" value="Beta-grasp_dom_sf"/>
</dbReference>
<evidence type="ECO:0000259" key="5">
    <source>
        <dbReference type="PROSITE" id="PS51085"/>
    </source>
</evidence>
<dbReference type="SUPFAM" id="SSF50692">
    <property type="entry name" value="ADC-like"/>
    <property type="match status" value="1"/>
</dbReference>
<dbReference type="Gene3D" id="3.40.50.12440">
    <property type="match status" value="1"/>
</dbReference>
<dbReference type="InterPro" id="IPR006657">
    <property type="entry name" value="MoPterin_dinucl-bd_dom"/>
</dbReference>
<dbReference type="AlphaFoldDB" id="A0AAE6BDG4"/>
<keyword evidence="2" id="KW-0479">Metal-binding</keyword>
<dbReference type="InterPro" id="IPR006656">
    <property type="entry name" value="Mopterin_OxRdtase"/>
</dbReference>
<dbReference type="GO" id="GO:0016491">
    <property type="term" value="F:oxidoreductase activity"/>
    <property type="evidence" value="ECO:0007669"/>
    <property type="project" value="InterPro"/>
</dbReference>
<gene>
    <name evidence="8" type="ORF">CFBP5877_13220</name>
</gene>
<sequence length="1115" mass="123365">MKRSSGEWHLQKEIPGYCTLCRSRCGTLNVVDDGRLVEVRPNPSHPTGKAICPKGRAAPEIAHSARRLTTPLRRTRAKSDMDPGFEPISWDEALDEIAGKLHRFRDETGPQSVVFSMTSGSSSSISDSADWIQRLARAYGTPNLLSSTEVCNWHKDNAHVFTFGCATPAPDYKNAELIILWGHNPTNVWLAQAEVIGNARARGAKLVVIDPRRTALARDADLWLRVRPGTDAALALGLAYCLMRDEAYDKEFVHNWTNAPFLVCEKTGHFARGYDVGRADDDFLVWDALEGAPASATGHAGRAPLMGRFAVETDFGPTSLRTAFSYYHEAAARYQPEMVESITGIPASDVETFASMMAEAASVAYHGWTGIGQHTNATQTDRAIATLYALTGSFDRRGGNVELTSLPKASIHSMTMLTPEARKRALGLEERPLGPQAHGWINSTDFYDAVLEHKPYRVRALIGFGANLLVSHPASERGRAALEALDFQVHCDLFMNPTAGTADIVLPVASPWEFEALKIGFEISQEAQEHVQLRSAMIPPCGEARSDMWIAFQLAVHLGFTDLFFGGDIEKAFEYQLAPLGLDMNMLRENPQGVPLPLETRFQKYERNGGFATQTRKAEFYSELLHRHGYSPVPVFTEPAERLTPEHPLILFSVNNGYFRHSQDRGINTLRRRRREPIAEIHPDLAASRGIAENDWISIRTRLGEISARAKFDDMLARDVVASDYGWWQPAPDLGLGGSIPTKTLPVYGNFNQLISERDRDPVSGALALRSFACQIDRKIPGGWMGWKPFRVRERKDEAGDVAAISLEPLVPEPLPGFLAGQYLSIKVDGIERSYSLTNAALEELDHYSLGIRSVEGGALSPKIWNKARQGAIIEVRPPSGVFVLPTAPDFPVVLIAGGIGITPFLSYLETMAERPEIRQPLILHYACRSAAERPFRDRLTQLAQKLPTLRIILYLSQPQPGDDFDIHGRFDVSHIADELLAARARFYICASNAMIDTVERDLRDRGVPKFEFFKERFGASSAATVEGLAERKVTFAKSDRTIVWRPGTPLVPLLQTAQEQGLSIPSGCRVGQCESCSVRVLTGKIRHLIDLSELEADQCLTCQAVPLTDIVLDA</sequence>
<dbReference type="Pfam" id="PF00384">
    <property type="entry name" value="Molybdopterin"/>
    <property type="match status" value="1"/>
</dbReference>
<dbReference type="InterPro" id="IPR001433">
    <property type="entry name" value="OxRdtase_FAD/NAD-bd"/>
</dbReference>
<protein>
    <submittedName>
        <fullName evidence="8">2Fe-2S iron-sulfur cluster binding domain-containing protein</fullName>
    </submittedName>
</protein>
<dbReference type="EMBL" id="CP039897">
    <property type="protein sequence ID" value="QCL80377.1"/>
    <property type="molecule type" value="Genomic_DNA"/>
</dbReference>
<dbReference type="InterPro" id="IPR008333">
    <property type="entry name" value="Cbr1-like_FAD-bd_dom"/>
</dbReference>
<dbReference type="CDD" id="cd06184">
    <property type="entry name" value="flavohem_like_fad_nad_binding"/>
    <property type="match status" value="1"/>
</dbReference>
<dbReference type="PROSITE" id="PS51384">
    <property type="entry name" value="FAD_FR"/>
    <property type="match status" value="1"/>
</dbReference>
<dbReference type="GO" id="GO:0051536">
    <property type="term" value="F:iron-sulfur cluster binding"/>
    <property type="evidence" value="ECO:0007669"/>
    <property type="project" value="UniProtKB-KW"/>
</dbReference>
<feature type="domain" description="FAD-binding FR-type" evidence="6">
    <location>
        <begin position="785"/>
        <end position="886"/>
    </location>
</feature>
<evidence type="ECO:0000259" key="7">
    <source>
        <dbReference type="PROSITE" id="PS51669"/>
    </source>
</evidence>
<dbReference type="InterPro" id="IPR039261">
    <property type="entry name" value="FNR_nucleotide-bd"/>
</dbReference>
<dbReference type="SMART" id="SM00926">
    <property type="entry name" value="Molybdop_Fe4S4"/>
    <property type="match status" value="1"/>
</dbReference>
<keyword evidence="4" id="KW-0411">Iron-sulfur</keyword>
<feature type="domain" description="2Fe-2S ferredoxin-type" evidence="5">
    <location>
        <begin position="1032"/>
        <end position="1115"/>
    </location>
</feature>
<dbReference type="Gene3D" id="2.20.25.90">
    <property type="entry name" value="ADC-like domains"/>
    <property type="match status" value="1"/>
</dbReference>
<dbReference type="CDD" id="cd00207">
    <property type="entry name" value="fer2"/>
    <property type="match status" value="1"/>
</dbReference>
<dbReference type="Gene3D" id="2.40.40.20">
    <property type="match status" value="1"/>
</dbReference>
<dbReference type="PRINTS" id="PR00410">
    <property type="entry name" value="PHEHYDRXLASE"/>
</dbReference>
<dbReference type="PANTHER" id="PTHR43742:SF6">
    <property type="entry name" value="OXIDOREDUCTASE YYAE-RELATED"/>
    <property type="match status" value="1"/>
</dbReference>
<dbReference type="Proteomes" id="UP000298579">
    <property type="component" value="Chromosome circular"/>
</dbReference>
<dbReference type="Gene3D" id="3.40.50.740">
    <property type="match status" value="1"/>
</dbReference>
<evidence type="ECO:0000256" key="4">
    <source>
        <dbReference type="ARBA" id="ARBA00023014"/>
    </source>
</evidence>
<accession>A0AAE6BDG4</accession>
<dbReference type="InterPro" id="IPR017927">
    <property type="entry name" value="FAD-bd_FR_type"/>
</dbReference>
<dbReference type="Pfam" id="PF01568">
    <property type="entry name" value="Molydop_binding"/>
    <property type="match status" value="1"/>
</dbReference>
<dbReference type="SUPFAM" id="SSF54292">
    <property type="entry name" value="2Fe-2S ferredoxin-like"/>
    <property type="match status" value="1"/>
</dbReference>
<name>A0AAE6BDG4_AGRTU</name>
<reference evidence="8 9" key="1">
    <citation type="submission" date="2019-04" db="EMBL/GenBank/DDBJ databases">
        <title>Complete genome sequence of Agrobacterium tumefaciens CFBP5877.</title>
        <authorList>
            <person name="Huang Y.-Y."/>
            <person name="Chiang H.-Y."/>
            <person name="Chou L."/>
            <person name="Lai E.-M."/>
            <person name="Kuo C.-H."/>
        </authorList>
    </citation>
    <scope>NUCLEOTIDE SEQUENCE [LARGE SCALE GENOMIC DNA]</scope>
    <source>
        <strain evidence="8 9">CFBP5877</strain>
    </source>
</reference>
<evidence type="ECO:0000313" key="8">
    <source>
        <dbReference type="EMBL" id="QCL80377.1"/>
    </source>
</evidence>
<dbReference type="InterPro" id="IPR001041">
    <property type="entry name" value="2Fe-2S_ferredoxin-type"/>
</dbReference>
<dbReference type="Gene3D" id="2.40.30.10">
    <property type="entry name" value="Translation factors"/>
    <property type="match status" value="1"/>
</dbReference>
<dbReference type="PANTHER" id="PTHR43742">
    <property type="entry name" value="TRIMETHYLAMINE-N-OXIDE REDUCTASE"/>
    <property type="match status" value="1"/>
</dbReference>
<dbReference type="Pfam" id="PF04879">
    <property type="entry name" value="Molybdop_Fe4S4"/>
    <property type="match status" value="1"/>
</dbReference>
<comment type="similarity">
    <text evidence="1">Belongs to the prokaryotic molybdopterin-containing oxidoreductase family.</text>
</comment>
<dbReference type="Gene3D" id="3.40.50.80">
    <property type="entry name" value="Nucleotide-binding domain of ferredoxin-NADP reductase (FNR) module"/>
    <property type="match status" value="1"/>
</dbReference>
<dbReference type="GO" id="GO:0046872">
    <property type="term" value="F:metal ion binding"/>
    <property type="evidence" value="ECO:0007669"/>
    <property type="project" value="UniProtKB-KW"/>
</dbReference>
<evidence type="ECO:0000256" key="2">
    <source>
        <dbReference type="ARBA" id="ARBA00022723"/>
    </source>
</evidence>
<feature type="domain" description="4Fe-4S Mo/W bis-MGD-type" evidence="7">
    <location>
        <begin position="11"/>
        <end position="66"/>
    </location>
</feature>
<dbReference type="PROSITE" id="PS51669">
    <property type="entry name" value="4FE4S_MOW_BIS_MGD"/>
    <property type="match status" value="1"/>
</dbReference>
<evidence type="ECO:0000256" key="1">
    <source>
        <dbReference type="ARBA" id="ARBA00010312"/>
    </source>
</evidence>
<dbReference type="GO" id="GO:0018818">
    <property type="term" value="F:acetylene hydratase activity"/>
    <property type="evidence" value="ECO:0007669"/>
    <property type="project" value="InterPro"/>
</dbReference>
<dbReference type="SUPFAM" id="SSF53706">
    <property type="entry name" value="Formate dehydrogenase/DMSO reductase, domains 1-3"/>
    <property type="match status" value="1"/>
</dbReference>